<evidence type="ECO:0000256" key="1">
    <source>
        <dbReference type="SAM" id="MobiDB-lite"/>
    </source>
</evidence>
<dbReference type="Proteomes" id="UP001335183">
    <property type="component" value="Chromosome"/>
</dbReference>
<keyword evidence="2" id="KW-0732">Signal</keyword>
<evidence type="ECO:0008006" key="5">
    <source>
        <dbReference type="Google" id="ProtNLM"/>
    </source>
</evidence>
<gene>
    <name evidence="3" type="ORF">V5F89_07385</name>
</gene>
<keyword evidence="4" id="KW-1185">Reference proteome</keyword>
<accession>A0ABZ2CZA7</accession>
<organism evidence="3 4">
    <name type="scientific">Pelagerythrobacter marensis</name>
    <dbReference type="NCBI Taxonomy" id="543877"/>
    <lineage>
        <taxon>Bacteria</taxon>
        <taxon>Pseudomonadati</taxon>
        <taxon>Pseudomonadota</taxon>
        <taxon>Alphaproteobacteria</taxon>
        <taxon>Sphingomonadales</taxon>
        <taxon>Erythrobacteraceae</taxon>
        <taxon>Pelagerythrobacter</taxon>
    </lineage>
</organism>
<feature type="chain" id="PRO_5045702831" description="Secreted protein" evidence="2">
    <location>
        <begin position="26"/>
        <end position="235"/>
    </location>
</feature>
<feature type="signal peptide" evidence="2">
    <location>
        <begin position="1"/>
        <end position="25"/>
    </location>
</feature>
<evidence type="ECO:0000313" key="4">
    <source>
        <dbReference type="Proteomes" id="UP001335183"/>
    </source>
</evidence>
<evidence type="ECO:0000256" key="2">
    <source>
        <dbReference type="SAM" id="SignalP"/>
    </source>
</evidence>
<evidence type="ECO:0000313" key="3">
    <source>
        <dbReference type="EMBL" id="WWA46115.1"/>
    </source>
</evidence>
<sequence>MIRHRKPTFAFAGLAALSMAAAPVAAPVAAAELPAPGPVGAAQADPAWGDAGVIAERSRWHHRRDRHRHRHHRHRDRGIDAGDVIAGALILGGIAAVASSIDNDRYEPRRDYRSPDRGYRGDGLDRAADMCVAEIERDARVASVDGVDRTSRGWQVRGTLYDGQAFTCRIGNDGRIEDIDYGRRGVTYRTQARNGQHSDEVYSAAWNNADGPPASAARPAYPGGPLPGEPGYDDY</sequence>
<protein>
    <recommendedName>
        <fullName evidence="5">Secreted protein</fullName>
    </recommendedName>
</protein>
<name>A0ABZ2CZA7_9SPHN</name>
<dbReference type="EMBL" id="CP144918">
    <property type="protein sequence ID" value="WWA46115.1"/>
    <property type="molecule type" value="Genomic_DNA"/>
</dbReference>
<proteinExistence type="predicted"/>
<dbReference type="RefSeq" id="WP_338445017.1">
    <property type="nucleotide sequence ID" value="NZ_CP144918.1"/>
</dbReference>
<reference evidence="3 4" key="1">
    <citation type="submission" date="2024-02" db="EMBL/GenBank/DDBJ databases">
        <title>The whole genome sequence of five bacterial samples isolated from Abu Dhabi Sabkha-shore region.</title>
        <authorList>
            <person name="Sudalaimuthuasari N."/>
            <person name="Sarfraz B."/>
            <person name="Tuyisabe J.D."/>
            <person name="Mugisha Ntwali L.D.M."/>
            <person name="Ali A.I.A.A."/>
            <person name="Almansoori S.Z.A."/>
            <person name="Alajami H.S.A."/>
            <person name="Almeqbaali A.A.S."/>
            <person name="Kundu B."/>
            <person name="Saeed E.E."/>
            <person name="Sukumarinath V."/>
            <person name="Mishra A.K."/>
            <person name="Hazzouri K.M."/>
            <person name="Almaskari R."/>
            <person name="Sharma A.K."/>
            <person name="Amiri K.M.A."/>
        </authorList>
    </citation>
    <scope>NUCLEOTIDE SEQUENCE [LARGE SCALE GENOMIC DNA]</scope>
    <source>
        <strain evidence="4">kcgeb_sd</strain>
    </source>
</reference>
<feature type="region of interest" description="Disordered" evidence="1">
    <location>
        <begin position="206"/>
        <end position="235"/>
    </location>
</feature>